<dbReference type="GO" id="GO:0003824">
    <property type="term" value="F:catalytic activity"/>
    <property type="evidence" value="ECO:0007669"/>
    <property type="project" value="InterPro"/>
</dbReference>
<dbReference type="SFLD" id="SFLDG01094">
    <property type="entry name" value="Uncharacterised_Radical_SAM_Su"/>
    <property type="match status" value="1"/>
</dbReference>
<gene>
    <name evidence="6" type="ORF">I5677_13460</name>
</gene>
<evidence type="ECO:0000256" key="2">
    <source>
        <dbReference type="ARBA" id="ARBA00022723"/>
    </source>
</evidence>
<sequence>MQIHGFNKTTLLDYPKHLAATIFLGGCNMRCPFCHNASLVTGVSSQPVIPTEEVLSYLKKRKNLLEGICITGGEPTLYKDLPAFIAEIKTMGFKVKLDTNGTNPDMLKQLSNAGLIDYVAMDIKNSRKNYGLSIGITEYNTDKIDESVSYLLNGTLDYEFRTTLVREHHTEQDVLSIGQWIEGARAYYLQAYKDSQDILSPGLSSPSKDTILLYAKLLKPYVTNVSIRGID</sequence>
<keyword evidence="7" id="KW-1185">Reference proteome</keyword>
<dbReference type="SUPFAM" id="SSF102114">
    <property type="entry name" value="Radical SAM enzymes"/>
    <property type="match status" value="1"/>
</dbReference>
<evidence type="ECO:0000313" key="7">
    <source>
        <dbReference type="Proteomes" id="UP000623269"/>
    </source>
</evidence>
<dbReference type="InterPro" id="IPR058240">
    <property type="entry name" value="rSAM_sf"/>
</dbReference>
<evidence type="ECO:0000256" key="3">
    <source>
        <dbReference type="ARBA" id="ARBA00023004"/>
    </source>
</evidence>
<keyword evidence="3" id="KW-0408">Iron</keyword>
<evidence type="ECO:0000259" key="5">
    <source>
        <dbReference type="PROSITE" id="PS51918"/>
    </source>
</evidence>
<dbReference type="AlphaFoldDB" id="A0A8J7H0H5"/>
<dbReference type="PROSITE" id="PS51918">
    <property type="entry name" value="RADICAL_SAM"/>
    <property type="match status" value="1"/>
</dbReference>
<dbReference type="CDD" id="cd01335">
    <property type="entry name" value="Radical_SAM"/>
    <property type="match status" value="1"/>
</dbReference>
<accession>A0A8J7H0H5</accession>
<dbReference type="SFLD" id="SFLDS00029">
    <property type="entry name" value="Radical_SAM"/>
    <property type="match status" value="1"/>
</dbReference>
<keyword evidence="1" id="KW-0949">S-adenosyl-L-methionine</keyword>
<dbReference type="Pfam" id="PF04055">
    <property type="entry name" value="Radical_SAM"/>
    <property type="match status" value="1"/>
</dbReference>
<dbReference type="InterPro" id="IPR012840">
    <property type="entry name" value="NrdG2"/>
</dbReference>
<dbReference type="GO" id="GO:0046872">
    <property type="term" value="F:metal ion binding"/>
    <property type="evidence" value="ECO:0007669"/>
    <property type="project" value="UniProtKB-KW"/>
</dbReference>
<dbReference type="EMBL" id="JAEAGR010000015">
    <property type="protein sequence ID" value="MBH1941904.1"/>
    <property type="molecule type" value="Genomic_DNA"/>
</dbReference>
<dbReference type="Gene3D" id="3.20.20.70">
    <property type="entry name" value="Aldolase class I"/>
    <property type="match status" value="1"/>
</dbReference>
<protein>
    <submittedName>
        <fullName evidence="6">Anaerobic ribonucleoside-triphosphate reductase activating protein</fullName>
    </submittedName>
</protein>
<keyword evidence="4" id="KW-0411">Iron-sulfur</keyword>
<dbReference type="NCBIfam" id="TIGR02495">
    <property type="entry name" value="NrdG2"/>
    <property type="match status" value="1"/>
</dbReference>
<evidence type="ECO:0000256" key="4">
    <source>
        <dbReference type="ARBA" id="ARBA00023014"/>
    </source>
</evidence>
<keyword evidence="2" id="KW-0479">Metal-binding</keyword>
<dbReference type="InterPro" id="IPR050377">
    <property type="entry name" value="Radical_SAM_PqqE_MftC-like"/>
</dbReference>
<reference evidence="6" key="1">
    <citation type="submission" date="2020-12" db="EMBL/GenBank/DDBJ databases">
        <title>M. sibirica DSM 26468T genome.</title>
        <authorList>
            <person name="Thieme N."/>
            <person name="Rettenmaier R."/>
            <person name="Zverlov V."/>
            <person name="Liebl W."/>
        </authorList>
    </citation>
    <scope>NUCLEOTIDE SEQUENCE</scope>
    <source>
        <strain evidence="6">DSM 26468</strain>
    </source>
</reference>
<dbReference type="Proteomes" id="UP000623269">
    <property type="component" value="Unassembled WGS sequence"/>
</dbReference>
<feature type="domain" description="Radical SAM core" evidence="5">
    <location>
        <begin position="12"/>
        <end position="231"/>
    </location>
</feature>
<organism evidence="6 7">
    <name type="scientific">Mobilitalea sibirica</name>
    <dbReference type="NCBI Taxonomy" id="1462919"/>
    <lineage>
        <taxon>Bacteria</taxon>
        <taxon>Bacillati</taxon>
        <taxon>Bacillota</taxon>
        <taxon>Clostridia</taxon>
        <taxon>Lachnospirales</taxon>
        <taxon>Lachnospiraceae</taxon>
        <taxon>Mobilitalea</taxon>
    </lineage>
</organism>
<dbReference type="PANTHER" id="PTHR11228">
    <property type="entry name" value="RADICAL SAM DOMAIN PROTEIN"/>
    <property type="match status" value="1"/>
</dbReference>
<dbReference type="GO" id="GO:0051536">
    <property type="term" value="F:iron-sulfur cluster binding"/>
    <property type="evidence" value="ECO:0007669"/>
    <property type="project" value="UniProtKB-KW"/>
</dbReference>
<name>A0A8J7H0H5_9FIRM</name>
<dbReference type="RefSeq" id="WP_197662152.1">
    <property type="nucleotide sequence ID" value="NZ_JAEAGR010000015.1"/>
</dbReference>
<dbReference type="InterPro" id="IPR007197">
    <property type="entry name" value="rSAM"/>
</dbReference>
<dbReference type="PANTHER" id="PTHR11228:SF27">
    <property type="entry name" value="GLYCYL-RADICAL ENZYME ACTIVATING ENZYME MJ1227-RELATED"/>
    <property type="match status" value="1"/>
</dbReference>
<proteinExistence type="predicted"/>
<evidence type="ECO:0000313" key="6">
    <source>
        <dbReference type="EMBL" id="MBH1941904.1"/>
    </source>
</evidence>
<dbReference type="InterPro" id="IPR013785">
    <property type="entry name" value="Aldolase_TIM"/>
</dbReference>
<comment type="caution">
    <text evidence="6">The sequence shown here is derived from an EMBL/GenBank/DDBJ whole genome shotgun (WGS) entry which is preliminary data.</text>
</comment>
<evidence type="ECO:0000256" key="1">
    <source>
        <dbReference type="ARBA" id="ARBA00022691"/>
    </source>
</evidence>